<evidence type="ECO:0000313" key="2">
    <source>
        <dbReference type="EMBL" id="MFC3686861.1"/>
    </source>
</evidence>
<sequence>MRSSNPAFARNEAFARTGRAGFDITTPSADQLDQQYGLPSPVRDRAMTLEDVVTRTGILFAVLLATAVPLFFGMTTGALAFGTGLLLTFAGAIVGLVLALVVSFSKSVKPGLMLAYAAFEGLFVGGISAFYTLNWGNGLVPQAVLGTLVAFGAMLVAYRTGVLRATARFRKILMIAAIGYLAIGLINLVAVLVFGTGSAFFDTGLLGVGLSLVGVTLASLFLVLDFDFIEQGIRNRLPQQFAWSAAFGLMVTLVWLYLEILRLLAVLRGNN</sequence>
<keyword evidence="1" id="KW-0472">Membrane</keyword>
<dbReference type="RefSeq" id="WP_340292148.1">
    <property type="nucleotide sequence ID" value="NZ_JBBEOI010000061.1"/>
</dbReference>
<feature type="transmembrane region" description="Helical" evidence="1">
    <location>
        <begin position="206"/>
        <end position="229"/>
    </location>
</feature>
<comment type="caution">
    <text evidence="2">The sequence shown here is derived from an EMBL/GenBank/DDBJ whole genome shotgun (WGS) entry which is preliminary data.</text>
</comment>
<proteinExistence type="predicted"/>
<keyword evidence="1" id="KW-0812">Transmembrane</keyword>
<accession>A0ABV7WAM7</accession>
<feature type="transmembrane region" description="Helical" evidence="1">
    <location>
        <begin position="114"/>
        <end position="133"/>
    </location>
</feature>
<protein>
    <submittedName>
        <fullName evidence="2">Bax inhibitor-1/YccA family protein</fullName>
    </submittedName>
</protein>
<keyword evidence="3" id="KW-1185">Reference proteome</keyword>
<dbReference type="Proteomes" id="UP001595685">
    <property type="component" value="Unassembled WGS sequence"/>
</dbReference>
<feature type="transmembrane region" description="Helical" evidence="1">
    <location>
        <begin position="172"/>
        <end position="194"/>
    </location>
</feature>
<feature type="transmembrane region" description="Helical" evidence="1">
    <location>
        <begin position="52"/>
        <end position="72"/>
    </location>
</feature>
<dbReference type="PANTHER" id="PTHR41282:SF1">
    <property type="entry name" value="CONSERVED TRANSMEMBRANE PROTEIN-RELATED"/>
    <property type="match status" value="1"/>
</dbReference>
<gene>
    <name evidence="2" type="ORF">ACFOLH_00725</name>
</gene>
<feature type="transmembrane region" description="Helical" evidence="1">
    <location>
        <begin position="139"/>
        <end position="160"/>
    </location>
</feature>
<dbReference type="Pfam" id="PF12811">
    <property type="entry name" value="BaxI_1"/>
    <property type="match status" value="1"/>
</dbReference>
<feature type="transmembrane region" description="Helical" evidence="1">
    <location>
        <begin position="78"/>
        <end position="102"/>
    </location>
</feature>
<evidence type="ECO:0000313" key="3">
    <source>
        <dbReference type="Proteomes" id="UP001595685"/>
    </source>
</evidence>
<reference evidence="3" key="1">
    <citation type="journal article" date="2019" name="Int. J. Syst. Evol. Microbiol.">
        <title>The Global Catalogue of Microorganisms (GCM) 10K type strain sequencing project: providing services to taxonomists for standard genome sequencing and annotation.</title>
        <authorList>
            <consortium name="The Broad Institute Genomics Platform"/>
            <consortium name="The Broad Institute Genome Sequencing Center for Infectious Disease"/>
            <person name="Wu L."/>
            <person name="Ma J."/>
        </authorList>
    </citation>
    <scope>NUCLEOTIDE SEQUENCE [LARGE SCALE GENOMIC DNA]</scope>
    <source>
        <strain evidence="3">NCAIM B.02333</strain>
    </source>
</reference>
<keyword evidence="1" id="KW-1133">Transmembrane helix</keyword>
<dbReference type="EMBL" id="JBHRWW010000001">
    <property type="protein sequence ID" value="MFC3686861.1"/>
    <property type="molecule type" value="Genomic_DNA"/>
</dbReference>
<feature type="transmembrane region" description="Helical" evidence="1">
    <location>
        <begin position="241"/>
        <end position="258"/>
    </location>
</feature>
<organism evidence="2 3">
    <name type="scientific">Aquipuribacter hungaricus</name>
    <dbReference type="NCBI Taxonomy" id="545624"/>
    <lineage>
        <taxon>Bacteria</taxon>
        <taxon>Bacillati</taxon>
        <taxon>Actinomycetota</taxon>
        <taxon>Actinomycetes</taxon>
        <taxon>Micrococcales</taxon>
        <taxon>Intrasporangiaceae</taxon>
        <taxon>Aquipuribacter</taxon>
    </lineage>
</organism>
<name>A0ABV7WAM7_9MICO</name>
<dbReference type="PIRSF" id="PIRSF009160">
    <property type="entry name" value="UCP009160"/>
    <property type="match status" value="1"/>
</dbReference>
<evidence type="ECO:0000256" key="1">
    <source>
        <dbReference type="SAM" id="Phobius"/>
    </source>
</evidence>
<dbReference type="InterPro" id="IPR010539">
    <property type="entry name" value="BaxI_1-like"/>
</dbReference>
<dbReference type="PANTHER" id="PTHR41282">
    <property type="entry name" value="CONSERVED TRANSMEMBRANE PROTEIN-RELATED"/>
    <property type="match status" value="1"/>
</dbReference>